<dbReference type="OrthoDB" id="5894066at2"/>
<reference evidence="4 6" key="2">
    <citation type="submission" date="2017-12" db="EMBL/GenBank/DDBJ databases">
        <title>FDA dAtabase for Regulatory Grade micrObial Sequences (FDA-ARGOS): Supporting development and validation of Infectious Disease Dx tests.</title>
        <authorList>
            <person name="Hoffmann M."/>
            <person name="Allard M."/>
            <person name="Evans P."/>
            <person name="Brown E."/>
            <person name="Tallon L.J."/>
            <person name="Sadzewicz L."/>
            <person name="Sengamalay N."/>
            <person name="Ott S."/>
            <person name="Godinez A."/>
            <person name="Nagaraj S."/>
            <person name="Vavikolanu K."/>
            <person name="Aluvathingal J."/>
            <person name="Nadendla S."/>
            <person name="Hobson J."/>
            <person name="Sichtig H."/>
        </authorList>
    </citation>
    <scope>NUCLEOTIDE SEQUENCE [LARGE SCALE GENOMIC DNA]</scope>
    <source>
        <strain evidence="6">ATCC 29307</strain>
        <strain evidence="4">FDAARGOS_118</strain>
    </source>
</reference>
<reference evidence="3" key="4">
    <citation type="submission" date="2021-03" db="EMBL/GenBank/DDBJ databases">
        <title>Study of the foodborne Vibrio vulnificus isolates from China.</title>
        <authorList>
            <person name="Zheng Z."/>
            <person name="Ye L."/>
        </authorList>
    </citation>
    <scope>NUCLEOTIDE SEQUENCE</scope>
    <source>
        <strain evidence="3">Vv1582</strain>
    </source>
</reference>
<keyword evidence="6" id="KW-1185">Reference proteome</keyword>
<evidence type="ECO:0000313" key="2">
    <source>
        <dbReference type="EMBL" id="AXX61822.1"/>
    </source>
</evidence>
<feature type="chain" id="PRO_5014503659" evidence="1">
    <location>
        <begin position="23"/>
        <end position="67"/>
    </location>
</feature>
<evidence type="ECO:0000313" key="5">
    <source>
        <dbReference type="EMBL" id="POB44610.1"/>
    </source>
</evidence>
<evidence type="ECO:0000313" key="3">
    <source>
        <dbReference type="EMBL" id="MBN8120242.1"/>
    </source>
</evidence>
<reference evidence="5 7" key="3">
    <citation type="journal article" date="2018" name="Front. Microbiol.">
        <title>Phylogeny of Vibrio vulnificus from the Analysis of the Core-Genome: Implications for Intra-Species Taxonomy.</title>
        <authorList>
            <person name="Roig F.J."/>
            <person name="Gonzalez-Candelas F."/>
            <person name="Sanjuan E."/>
            <person name="Fouz B."/>
            <person name="Feil E.J."/>
            <person name="Llorens C."/>
            <person name="Baker-Austin C."/>
            <person name="Oliver J.D."/>
            <person name="Danin-Poleg Y."/>
            <person name="Gibas C.J."/>
            <person name="Kashi Y."/>
            <person name="Gulig P.A."/>
            <person name="Morrison S.S."/>
            <person name="Amaro C."/>
        </authorList>
    </citation>
    <scope>NUCLEOTIDE SEQUENCE [LARGE SCALE GENOMIC DNA]</scope>
    <source>
        <strain evidence="5 7">CECT4608</strain>
    </source>
</reference>
<dbReference type="AlphaFoldDB" id="A0A087ICC5"/>
<dbReference type="KEGG" id="vvl:VV93_v1c35390"/>
<name>A0A087ICC5_VIBVL</name>
<feature type="signal peptide" evidence="1">
    <location>
        <begin position="1"/>
        <end position="22"/>
    </location>
</feature>
<evidence type="ECO:0000313" key="4">
    <source>
        <dbReference type="EMBL" id="PNM77566.1"/>
    </source>
</evidence>
<keyword evidence="1" id="KW-0732">Signal</keyword>
<dbReference type="EMBL" id="CP019291">
    <property type="protein sequence ID" value="AXX61822.1"/>
    <property type="molecule type" value="Genomic_DNA"/>
</dbReference>
<dbReference type="EMBL" id="LOSH02000001">
    <property type="protein sequence ID" value="PNM77566.1"/>
    <property type="molecule type" value="Genomic_DNA"/>
</dbReference>
<evidence type="ECO:0000313" key="8">
    <source>
        <dbReference type="Proteomes" id="UP000263418"/>
    </source>
</evidence>
<reference evidence="2 8" key="1">
    <citation type="submission" date="2017-01" db="EMBL/GenBank/DDBJ databases">
        <title>Complete Genome Sequence of Vibrio vulnificus FORC_053.</title>
        <authorList>
            <consortium name="Food-borne Pathogen Omics Research Center"/>
            <person name="Chung H.Y."/>
            <person name="Na E.J."/>
            <person name="Song J.S."/>
            <person name="Kim H."/>
            <person name="Lee J.-H."/>
            <person name="Ryu S."/>
            <person name="Choi S.H."/>
        </authorList>
    </citation>
    <scope>NUCLEOTIDE SEQUENCE [LARGE SCALE GENOMIC DNA]</scope>
    <source>
        <strain evidence="2 8">FORC_053</strain>
    </source>
</reference>
<accession>A0A087ICC5</accession>
<dbReference type="PROSITE" id="PS51257">
    <property type="entry name" value="PROKAR_LIPOPROTEIN"/>
    <property type="match status" value="1"/>
</dbReference>
<dbReference type="GeneID" id="93898267"/>
<dbReference type="EMBL" id="PDGH01000124">
    <property type="protein sequence ID" value="POB44610.1"/>
    <property type="molecule type" value="Genomic_DNA"/>
</dbReference>
<organism evidence="5 7">
    <name type="scientific">Vibrio vulnificus</name>
    <dbReference type="NCBI Taxonomy" id="672"/>
    <lineage>
        <taxon>Bacteria</taxon>
        <taxon>Pseudomonadati</taxon>
        <taxon>Pseudomonadota</taxon>
        <taxon>Gammaproteobacteria</taxon>
        <taxon>Vibrionales</taxon>
        <taxon>Vibrionaceae</taxon>
        <taxon>Vibrio</taxon>
    </lineage>
</organism>
<evidence type="ECO:0000256" key="1">
    <source>
        <dbReference type="SAM" id="SignalP"/>
    </source>
</evidence>
<dbReference type="OMA" id="FTEIGHT"/>
<dbReference type="EMBL" id="JAFKOQ010000001">
    <property type="protein sequence ID" value="MBN8120242.1"/>
    <property type="molecule type" value="Genomic_DNA"/>
</dbReference>
<dbReference type="RefSeq" id="WP_011081017.1">
    <property type="nucleotide sequence ID" value="NZ_AP026553.1"/>
</dbReference>
<dbReference type="Proteomes" id="UP000237466">
    <property type="component" value="Unassembled WGS sequence"/>
</dbReference>
<proteinExistence type="predicted"/>
<protein>
    <submittedName>
        <fullName evidence="5">Uncharacterized protein</fullName>
    </submittedName>
</protein>
<dbReference type="Proteomes" id="UP000664056">
    <property type="component" value="Unassembled WGS sequence"/>
</dbReference>
<evidence type="ECO:0000313" key="6">
    <source>
        <dbReference type="Proteomes" id="UP000054370"/>
    </source>
</evidence>
<dbReference type="Proteomes" id="UP000263418">
    <property type="component" value="Chromosome 2"/>
</dbReference>
<dbReference type="Proteomes" id="UP000054370">
    <property type="component" value="Unassembled WGS sequence"/>
</dbReference>
<gene>
    <name evidence="4" type="ORF">AL548_003075</name>
    <name evidence="5" type="ORF">CRN52_18600</name>
    <name evidence="2" type="ORF">FORC53_3483</name>
    <name evidence="3" type="ORF">J0J18_00745</name>
</gene>
<evidence type="ECO:0000313" key="7">
    <source>
        <dbReference type="Proteomes" id="UP000237466"/>
    </source>
</evidence>
<sequence length="67" mass="7246">MQMKLPTLAALCLVTLLAGCSAHQKKEIKEGFTEVGHATKDAAKKTGHFFRDTAKDIGENLDEATSQ</sequence>